<evidence type="ECO:0000313" key="4">
    <source>
        <dbReference type="EMBL" id="KAJ8772173.1"/>
    </source>
</evidence>
<dbReference type="GO" id="GO:0008270">
    <property type="term" value="F:zinc ion binding"/>
    <property type="evidence" value="ECO:0007669"/>
    <property type="project" value="UniProtKB-KW"/>
</dbReference>
<keyword evidence="5" id="KW-1185">Reference proteome</keyword>
<evidence type="ECO:0000256" key="1">
    <source>
        <dbReference type="ARBA" id="ARBA00022771"/>
    </source>
</evidence>
<feature type="domain" description="BRF2-like C-terminal" evidence="3">
    <location>
        <begin position="183"/>
        <end position="286"/>
    </location>
</feature>
<dbReference type="Pfam" id="PF21886">
    <property type="entry name" value="BRF2-like_C_cyclin_rpt"/>
    <property type="match status" value="1"/>
</dbReference>
<organism evidence="4 5">
    <name type="scientific">Erythroxylum novogranatense</name>
    <dbReference type="NCBI Taxonomy" id="1862640"/>
    <lineage>
        <taxon>Eukaryota</taxon>
        <taxon>Viridiplantae</taxon>
        <taxon>Streptophyta</taxon>
        <taxon>Embryophyta</taxon>
        <taxon>Tracheophyta</taxon>
        <taxon>Spermatophyta</taxon>
        <taxon>Magnoliopsida</taxon>
        <taxon>eudicotyledons</taxon>
        <taxon>Gunneridae</taxon>
        <taxon>Pentapetalae</taxon>
        <taxon>rosids</taxon>
        <taxon>fabids</taxon>
        <taxon>Malpighiales</taxon>
        <taxon>Erythroxylaceae</taxon>
        <taxon>Erythroxylum</taxon>
    </lineage>
</organism>
<reference evidence="4 5" key="1">
    <citation type="submission" date="2021-09" db="EMBL/GenBank/DDBJ databases">
        <title>Genomic insights and catalytic innovation underlie evolution of tropane alkaloids biosynthesis.</title>
        <authorList>
            <person name="Wang Y.-J."/>
            <person name="Tian T."/>
            <person name="Huang J.-P."/>
            <person name="Huang S.-X."/>
        </authorList>
    </citation>
    <scope>NUCLEOTIDE SEQUENCE [LARGE SCALE GENOMIC DNA]</scope>
    <source>
        <strain evidence="4">KIB-2018</strain>
        <tissue evidence="4">Leaf</tissue>
    </source>
</reference>
<keyword evidence="1" id="KW-0863">Zinc-finger</keyword>
<dbReference type="PANTHER" id="PTHR48428:SF1">
    <property type="entry name" value="PLANT-SPECIFIC TFIIB-RELATED PROTEIN PTF2"/>
    <property type="match status" value="1"/>
</dbReference>
<comment type="caution">
    <text evidence="4">The sequence shown here is derived from an EMBL/GenBank/DDBJ whole genome shotgun (WGS) entry which is preliminary data.</text>
</comment>
<protein>
    <recommendedName>
        <fullName evidence="3">BRF2-like C-terminal domain-containing protein</fullName>
    </recommendedName>
</protein>
<keyword evidence="1" id="KW-0479">Metal-binding</keyword>
<dbReference type="InterPro" id="IPR054078">
    <property type="entry name" value="BRF2-like_C"/>
</dbReference>
<gene>
    <name evidence="4" type="ORF">K2173_027350</name>
</gene>
<evidence type="ECO:0000259" key="3">
    <source>
        <dbReference type="Pfam" id="PF21886"/>
    </source>
</evidence>
<name>A0AAV8U2M9_9ROSI</name>
<keyword evidence="2" id="KW-0862">Zinc</keyword>
<dbReference type="InterPro" id="IPR053340">
    <property type="entry name" value="PTF2"/>
</dbReference>
<accession>A0AAV8U2M9</accession>
<proteinExistence type="predicted"/>
<dbReference type="PANTHER" id="PTHR48428">
    <property type="entry name" value="PLANT-SPECIFIC TFIIB-RELATED PROTEIN PTF2"/>
    <property type="match status" value="1"/>
</dbReference>
<dbReference type="Proteomes" id="UP001159364">
    <property type="component" value="Linkage Group LG02"/>
</dbReference>
<dbReference type="EMBL" id="JAIWQS010000002">
    <property type="protein sequence ID" value="KAJ8772173.1"/>
    <property type="molecule type" value="Genomic_DNA"/>
</dbReference>
<dbReference type="Gene3D" id="1.10.472.10">
    <property type="entry name" value="Cyclin-like"/>
    <property type="match status" value="2"/>
</dbReference>
<dbReference type="InterPro" id="IPR036915">
    <property type="entry name" value="Cyclin-like_sf"/>
</dbReference>
<sequence>MPCCSCGHRSLLRDDVTGSLLCELCGIVQPFDNFEVRTGGIHGPEGVFIHLGSSGTGSVLNYRDKKIYEAIKLIDEITFKLDITSRKVADVKEMIGKITDGEFGAGDWFLVLIGACAYVTMRSDNRSLSIAETSSVVGCDLHELGRMIMRVVNHMNIKLPEFDIVSSFERVVRNLWSLGRVDTDKIEKMRKQGVFLIQCMVKWFLTTGRRPLPVVVAVVVLVSELNGVEGIKIENVAREVHSVVSTCRSRYKELLEALVKAAQILPWGSNVTVKNVVKNVPLLMRYMEIKSMEKSDGKEEILDSVWFDLGDVVTECLAKDFRYGDEVDCVECDDSRYFELQGRNRVEKADNDDLDKLQLSQECLSMLYDKFLEGGGGKYSKESAVSSRRKRNRGLELHATEWWDGKSELSKKLILKQILEMDVGFDAMPPSFVRGCMANERRRAKIYAAKLRVQRIMNPWSANSIDGSKLQSLEVAYPQKRKRKTQENNLDWEDFVIETLLLHQVKEEELEKGNYNTLLDLHVFNSGVS</sequence>
<evidence type="ECO:0000256" key="2">
    <source>
        <dbReference type="ARBA" id="ARBA00022833"/>
    </source>
</evidence>
<dbReference type="AlphaFoldDB" id="A0AAV8U2M9"/>
<dbReference type="SUPFAM" id="SSF47954">
    <property type="entry name" value="Cyclin-like"/>
    <property type="match status" value="2"/>
</dbReference>
<evidence type="ECO:0000313" key="5">
    <source>
        <dbReference type="Proteomes" id="UP001159364"/>
    </source>
</evidence>